<dbReference type="Gene3D" id="3.30.40.10">
    <property type="entry name" value="Zinc/RING finger domain, C3HC4 (zinc finger)"/>
    <property type="match status" value="1"/>
</dbReference>
<dbReference type="PROSITE" id="PS50089">
    <property type="entry name" value="ZF_RING_2"/>
    <property type="match status" value="1"/>
</dbReference>
<keyword evidence="2 4" id="KW-0863">Zinc-finger</keyword>
<organism evidence="7">
    <name type="scientific">Attheya septentrionalis</name>
    <dbReference type="NCBI Taxonomy" id="420275"/>
    <lineage>
        <taxon>Eukaryota</taxon>
        <taxon>Sar</taxon>
        <taxon>Stramenopiles</taxon>
        <taxon>Ochrophyta</taxon>
        <taxon>Bacillariophyta</taxon>
        <taxon>Coscinodiscophyceae</taxon>
        <taxon>Chaetocerotophycidae</taxon>
        <taxon>Chaetocerotales</taxon>
        <taxon>Attheyaceae</taxon>
        <taxon>Attheya</taxon>
    </lineage>
</organism>
<evidence type="ECO:0000256" key="4">
    <source>
        <dbReference type="PROSITE-ProRule" id="PRU00175"/>
    </source>
</evidence>
<feature type="domain" description="RING-type" evidence="6">
    <location>
        <begin position="332"/>
        <end position="378"/>
    </location>
</feature>
<keyword evidence="3" id="KW-0862">Zinc</keyword>
<evidence type="ECO:0000256" key="5">
    <source>
        <dbReference type="SAM" id="MobiDB-lite"/>
    </source>
</evidence>
<evidence type="ECO:0000313" key="7">
    <source>
        <dbReference type="EMBL" id="CAD9812461.1"/>
    </source>
</evidence>
<gene>
    <name evidence="7" type="ORF">ASEP1449_LOCUS4286</name>
</gene>
<evidence type="ECO:0000256" key="3">
    <source>
        <dbReference type="ARBA" id="ARBA00022833"/>
    </source>
</evidence>
<evidence type="ECO:0000256" key="1">
    <source>
        <dbReference type="ARBA" id="ARBA00022723"/>
    </source>
</evidence>
<dbReference type="InterPro" id="IPR001841">
    <property type="entry name" value="Znf_RING"/>
</dbReference>
<dbReference type="InterPro" id="IPR017907">
    <property type="entry name" value="Znf_RING_CS"/>
</dbReference>
<sequence>MSLEEAPKVAQADAPVATKPNDAAAGQYVSAAFKSVQLDVPLVDDYLVSLLLPRLVSSLRHVSSNAGLEKIGLSALLRAATLWYALLQSPGQQTPAMKAMGVHLTSSSTSLGNNESQSRTMAVATLVGVSVVLPALYQWITISCRQEEDQTDRHTHTATTTSTHESMEAMGRRRRHALVRHVQYLVERMVPLVRLAQYVTFFMYSPKTATAATATALAVAPQVALQLANLRFVSSSSVQRIPSSIIHYSYAHRRLLYDELHRLVSYLSLLHIVPPFFNSANPTSNPPSTSSLHRPSRLTQMAKRVYERLFWKSNIAENDESNGEDERNGLACVACQQRNENHKELCRIPYRVSPCGHVYCYICLRQCVMGDQIQCLKCGVHIQTSKRVSSPSDIAAISRRQR</sequence>
<accession>A0A7S2U949</accession>
<dbReference type="SUPFAM" id="SSF57850">
    <property type="entry name" value="RING/U-box"/>
    <property type="match status" value="1"/>
</dbReference>
<dbReference type="InterPro" id="IPR013083">
    <property type="entry name" value="Znf_RING/FYVE/PHD"/>
</dbReference>
<keyword evidence="1" id="KW-0479">Metal-binding</keyword>
<dbReference type="GO" id="GO:0008270">
    <property type="term" value="F:zinc ion binding"/>
    <property type="evidence" value="ECO:0007669"/>
    <property type="project" value="UniProtKB-KW"/>
</dbReference>
<dbReference type="EMBL" id="HBHQ01006370">
    <property type="protein sequence ID" value="CAD9812461.1"/>
    <property type="molecule type" value="Transcribed_RNA"/>
</dbReference>
<evidence type="ECO:0000259" key="6">
    <source>
        <dbReference type="PROSITE" id="PS50089"/>
    </source>
</evidence>
<feature type="region of interest" description="Disordered" evidence="5">
    <location>
        <begin position="148"/>
        <end position="169"/>
    </location>
</feature>
<name>A0A7S2U949_9STRA</name>
<dbReference type="PROSITE" id="PS00518">
    <property type="entry name" value="ZF_RING_1"/>
    <property type="match status" value="1"/>
</dbReference>
<evidence type="ECO:0000256" key="2">
    <source>
        <dbReference type="ARBA" id="ARBA00022771"/>
    </source>
</evidence>
<proteinExistence type="predicted"/>
<dbReference type="AlphaFoldDB" id="A0A7S2U949"/>
<protein>
    <recommendedName>
        <fullName evidence="6">RING-type domain-containing protein</fullName>
    </recommendedName>
</protein>
<reference evidence="7" key="1">
    <citation type="submission" date="2021-01" db="EMBL/GenBank/DDBJ databases">
        <authorList>
            <person name="Corre E."/>
            <person name="Pelletier E."/>
            <person name="Niang G."/>
            <person name="Scheremetjew M."/>
            <person name="Finn R."/>
            <person name="Kale V."/>
            <person name="Holt S."/>
            <person name="Cochrane G."/>
            <person name="Meng A."/>
            <person name="Brown T."/>
            <person name="Cohen L."/>
        </authorList>
    </citation>
    <scope>NUCLEOTIDE SEQUENCE</scope>
    <source>
        <strain evidence="7">CCMP2084</strain>
    </source>
</reference>